<dbReference type="InterPro" id="IPR036179">
    <property type="entry name" value="Ig-like_dom_sf"/>
</dbReference>
<dbReference type="InterPro" id="IPR013783">
    <property type="entry name" value="Ig-like_fold"/>
</dbReference>
<reference evidence="3 4" key="1">
    <citation type="submission" date="2024-09" db="EMBL/GenBank/DDBJ databases">
        <title>A chromosome-level genome assembly of Gray's grenadier anchovy, Coilia grayii.</title>
        <authorList>
            <person name="Fu Z."/>
        </authorList>
    </citation>
    <scope>NUCLEOTIDE SEQUENCE [LARGE SCALE GENOMIC DNA]</scope>
    <source>
        <strain evidence="3">G4</strain>
        <tissue evidence="3">Muscle</tissue>
    </source>
</reference>
<dbReference type="PANTHER" id="PTHR46013">
    <property type="entry name" value="VASCULAR CELL ADHESION MOLECULE 1"/>
    <property type="match status" value="1"/>
</dbReference>
<dbReference type="EMBL" id="JBHFQA010000015">
    <property type="protein sequence ID" value="KAL2086799.1"/>
    <property type="molecule type" value="Genomic_DNA"/>
</dbReference>
<dbReference type="AlphaFoldDB" id="A0ABD1JJ69"/>
<sequence length="311" mass="34464">MCFLKGASVTLPCTYEYSWIGHYVRGEWYEQKGGRVREHSHSNYPDCSLQIDKLSDEHAGVYHFQFSTALQRSWITGGSGIRVSVTDLTVKETGVEKQNQIEVTCSACCSLGSDRKYIWYKNGQRLLDKTTASILVSEKSNYSCALPRYEAVRSPAVCVPSHRCMTHTECPEKKDDNCTVSLNITEGHSGEYGSRSTTAEGQTEEGTPAPDTTMYVTASASSVLSPDQSDSGLVYATVATRPVTSDPTQRAATRDQDDIQYANVQIKCPKTQTTQQDDSIIYSLVQFPRGSTATMWVILHTTVNLAIFWSD</sequence>
<dbReference type="SUPFAM" id="SSF48726">
    <property type="entry name" value="Immunoglobulin"/>
    <property type="match status" value="1"/>
</dbReference>
<evidence type="ECO:0000313" key="4">
    <source>
        <dbReference type="Proteomes" id="UP001591681"/>
    </source>
</evidence>
<evidence type="ECO:0000256" key="1">
    <source>
        <dbReference type="SAM" id="MobiDB-lite"/>
    </source>
</evidence>
<organism evidence="3 4">
    <name type="scientific">Coilia grayii</name>
    <name type="common">Gray's grenadier anchovy</name>
    <dbReference type="NCBI Taxonomy" id="363190"/>
    <lineage>
        <taxon>Eukaryota</taxon>
        <taxon>Metazoa</taxon>
        <taxon>Chordata</taxon>
        <taxon>Craniata</taxon>
        <taxon>Vertebrata</taxon>
        <taxon>Euteleostomi</taxon>
        <taxon>Actinopterygii</taxon>
        <taxon>Neopterygii</taxon>
        <taxon>Teleostei</taxon>
        <taxon>Clupei</taxon>
        <taxon>Clupeiformes</taxon>
        <taxon>Clupeoidei</taxon>
        <taxon>Engraulidae</taxon>
        <taxon>Coilinae</taxon>
        <taxon>Coilia</taxon>
    </lineage>
</organism>
<gene>
    <name evidence="3" type="ORF">ACEWY4_017858</name>
</gene>
<evidence type="ECO:0000313" key="3">
    <source>
        <dbReference type="EMBL" id="KAL2086799.1"/>
    </source>
</evidence>
<dbReference type="Gene3D" id="2.60.40.10">
    <property type="entry name" value="Immunoglobulins"/>
    <property type="match status" value="1"/>
</dbReference>
<feature type="region of interest" description="Disordered" evidence="1">
    <location>
        <begin position="189"/>
        <end position="211"/>
    </location>
</feature>
<accession>A0ABD1JJ69</accession>
<feature type="compositionally biased region" description="Polar residues" evidence="1">
    <location>
        <begin position="194"/>
        <end position="205"/>
    </location>
</feature>
<dbReference type="PROSITE" id="PS50835">
    <property type="entry name" value="IG_LIKE"/>
    <property type="match status" value="1"/>
</dbReference>
<dbReference type="InterPro" id="IPR007110">
    <property type="entry name" value="Ig-like_dom"/>
</dbReference>
<dbReference type="PANTHER" id="PTHR46013:SF4">
    <property type="entry name" value="B-CELL RECEPTOR CD22-RELATED"/>
    <property type="match status" value="1"/>
</dbReference>
<dbReference type="Proteomes" id="UP001591681">
    <property type="component" value="Unassembled WGS sequence"/>
</dbReference>
<protein>
    <recommendedName>
        <fullName evidence="2">Ig-like domain-containing protein</fullName>
    </recommendedName>
</protein>
<feature type="domain" description="Ig-like" evidence="2">
    <location>
        <begin position="81"/>
        <end position="144"/>
    </location>
</feature>
<evidence type="ECO:0000259" key="2">
    <source>
        <dbReference type="PROSITE" id="PS50835"/>
    </source>
</evidence>
<proteinExistence type="predicted"/>
<name>A0ABD1JJ69_9TELE</name>
<keyword evidence="4" id="KW-1185">Reference proteome</keyword>
<comment type="caution">
    <text evidence="3">The sequence shown here is derived from an EMBL/GenBank/DDBJ whole genome shotgun (WGS) entry which is preliminary data.</text>
</comment>